<feature type="region of interest" description="Disordered" evidence="1">
    <location>
        <begin position="171"/>
        <end position="191"/>
    </location>
</feature>
<evidence type="ECO:0000313" key="4">
    <source>
        <dbReference type="Proteomes" id="UP001320898"/>
    </source>
</evidence>
<dbReference type="EMBL" id="JALIDZ010000008">
    <property type="protein sequence ID" value="MCT8973614.1"/>
    <property type="molecule type" value="Genomic_DNA"/>
</dbReference>
<reference evidence="3 4" key="1">
    <citation type="submission" date="2022-04" db="EMBL/GenBank/DDBJ databases">
        <authorList>
            <person name="Ye Y.-Q."/>
            <person name="Du Z.-J."/>
        </authorList>
    </citation>
    <scope>NUCLEOTIDE SEQUENCE [LARGE SCALE GENOMIC DNA]</scope>
    <source>
        <strain evidence="3 4">A6E488</strain>
    </source>
</reference>
<feature type="domain" description="Hemerythrin-like" evidence="2">
    <location>
        <begin position="22"/>
        <end position="156"/>
    </location>
</feature>
<dbReference type="RefSeq" id="WP_261617197.1">
    <property type="nucleotide sequence ID" value="NZ_JALIDZ010000008.1"/>
</dbReference>
<protein>
    <submittedName>
        <fullName evidence="3">Hemerythrin domain-containing protein</fullName>
    </submittedName>
</protein>
<keyword evidence="4" id="KW-1185">Reference proteome</keyword>
<dbReference type="AlphaFoldDB" id="A0AAW5R1A7"/>
<sequence>MTSPGNRKQSLEPLPARLLAQPLDFIVADHHRHRVLCHLCEKLAEDEAFDPDLAGAIADHIETEHAAHIADEEQDLFPLLKRRAKREDEIGRVLEQLTEDHAEDERLAARIVNGLRRRIAHPEIPMSAGLRRTLRSFAVCERRHLAIENAIVIPLAKVRLSAQDRADLAGRMTARRQARAARRSDTPRDDP</sequence>
<accession>A0AAW5R1A7</accession>
<feature type="compositionally biased region" description="Basic and acidic residues" evidence="1">
    <location>
        <begin position="182"/>
        <end position="191"/>
    </location>
</feature>
<gene>
    <name evidence="3" type="ORF">MUB46_17260</name>
</gene>
<organism evidence="3 4">
    <name type="scientific">Microbaculum marinisediminis</name>
    <dbReference type="NCBI Taxonomy" id="2931392"/>
    <lineage>
        <taxon>Bacteria</taxon>
        <taxon>Pseudomonadati</taxon>
        <taxon>Pseudomonadota</taxon>
        <taxon>Alphaproteobacteria</taxon>
        <taxon>Hyphomicrobiales</taxon>
        <taxon>Tepidamorphaceae</taxon>
        <taxon>Microbaculum</taxon>
    </lineage>
</organism>
<dbReference type="Pfam" id="PF01814">
    <property type="entry name" value="Hemerythrin"/>
    <property type="match status" value="1"/>
</dbReference>
<dbReference type="Gene3D" id="1.20.120.520">
    <property type="entry name" value="nmb1532 protein domain like"/>
    <property type="match status" value="1"/>
</dbReference>
<name>A0AAW5R1A7_9HYPH</name>
<dbReference type="InterPro" id="IPR012312">
    <property type="entry name" value="Hemerythrin-like"/>
</dbReference>
<evidence type="ECO:0000256" key="1">
    <source>
        <dbReference type="SAM" id="MobiDB-lite"/>
    </source>
</evidence>
<evidence type="ECO:0000259" key="2">
    <source>
        <dbReference type="Pfam" id="PF01814"/>
    </source>
</evidence>
<evidence type="ECO:0000313" key="3">
    <source>
        <dbReference type="EMBL" id="MCT8973614.1"/>
    </source>
</evidence>
<comment type="caution">
    <text evidence="3">The sequence shown here is derived from an EMBL/GenBank/DDBJ whole genome shotgun (WGS) entry which is preliminary data.</text>
</comment>
<proteinExistence type="predicted"/>
<dbReference type="Proteomes" id="UP001320898">
    <property type="component" value="Unassembled WGS sequence"/>
</dbReference>